<dbReference type="InterPro" id="IPR032623">
    <property type="entry name" value="FecR_N"/>
</dbReference>
<evidence type="ECO:0000256" key="1">
    <source>
        <dbReference type="ARBA" id="ARBA00022729"/>
    </source>
</evidence>
<dbReference type="GO" id="GO:0016989">
    <property type="term" value="F:sigma factor antagonist activity"/>
    <property type="evidence" value="ECO:0007669"/>
    <property type="project" value="TreeGrafter"/>
</dbReference>
<sequence>MEPNSASLSHDSPLHREARDWLLLLTSGRATAADAQGFRSWVAQSVAHARAFAETRLMWERLGAAAANLAQRERAPAVAPRRMSRRAFLGGAVAATAAALLAAQPPFRLWPGISDMAADFRTATGEQRSVQVAPGVTVEMNTQTAFNLHKVDGKLAGIELLDGEIQLQLADGAGDFTVWAAKGSLRAKPGSQCNVRCLGGDVEVTALDGSVSVDYRGRSEALGAAQQASYGAREMTAPVPVDVDQAMAWRRRVLVFDNRPLSYVVAEINRYRPGRLVLTNDALGARMVRARFSLNQLADAATLIREAFGAHVTELPGGIVLLS</sequence>
<evidence type="ECO:0000259" key="3">
    <source>
        <dbReference type="Pfam" id="PF16220"/>
    </source>
</evidence>
<accession>A0A1I1XER3</accession>
<dbReference type="STRING" id="500610.SAMN02799615_00227"/>
<dbReference type="Pfam" id="PF16220">
    <property type="entry name" value="DUF4880"/>
    <property type="match status" value="1"/>
</dbReference>
<gene>
    <name evidence="4" type="ORF">SAMN02799615_00227</name>
</gene>
<dbReference type="Proteomes" id="UP000199477">
    <property type="component" value="Unassembled WGS sequence"/>
</dbReference>
<protein>
    <submittedName>
        <fullName evidence="4">FecR family protein</fullName>
    </submittedName>
</protein>
<proteinExistence type="predicted"/>
<dbReference type="InterPro" id="IPR012373">
    <property type="entry name" value="Ferrdict_sens_TM"/>
</dbReference>
<dbReference type="PIRSF" id="PIRSF018266">
    <property type="entry name" value="FecR"/>
    <property type="match status" value="1"/>
</dbReference>
<dbReference type="InterPro" id="IPR019546">
    <property type="entry name" value="TAT_signal_bac_arc"/>
</dbReference>
<organism evidence="4 5">
    <name type="scientific">Dyella marensis</name>
    <dbReference type="NCBI Taxonomy" id="500610"/>
    <lineage>
        <taxon>Bacteria</taxon>
        <taxon>Pseudomonadati</taxon>
        <taxon>Pseudomonadota</taxon>
        <taxon>Gammaproteobacteria</taxon>
        <taxon>Lysobacterales</taxon>
        <taxon>Rhodanobacteraceae</taxon>
        <taxon>Dyella</taxon>
    </lineage>
</organism>
<keyword evidence="5" id="KW-1185">Reference proteome</keyword>
<dbReference type="Pfam" id="PF04773">
    <property type="entry name" value="FecR"/>
    <property type="match status" value="1"/>
</dbReference>
<evidence type="ECO:0000313" key="5">
    <source>
        <dbReference type="Proteomes" id="UP000199477"/>
    </source>
</evidence>
<evidence type="ECO:0000259" key="2">
    <source>
        <dbReference type="Pfam" id="PF04773"/>
    </source>
</evidence>
<feature type="domain" description="FecR protein" evidence="2">
    <location>
        <begin position="119"/>
        <end position="211"/>
    </location>
</feature>
<dbReference type="NCBIfam" id="TIGR01409">
    <property type="entry name" value="TAT_signal_seq"/>
    <property type="match status" value="1"/>
</dbReference>
<name>A0A1I1XER3_9GAMM</name>
<dbReference type="InterPro" id="IPR006860">
    <property type="entry name" value="FecR"/>
</dbReference>
<dbReference type="Gene3D" id="2.60.120.1440">
    <property type="match status" value="1"/>
</dbReference>
<evidence type="ECO:0000313" key="4">
    <source>
        <dbReference type="EMBL" id="SFE05837.1"/>
    </source>
</evidence>
<dbReference type="EMBL" id="FONH01000001">
    <property type="protein sequence ID" value="SFE05837.1"/>
    <property type="molecule type" value="Genomic_DNA"/>
</dbReference>
<feature type="domain" description="FecR N-terminal" evidence="3">
    <location>
        <begin position="16"/>
        <end position="55"/>
    </location>
</feature>
<keyword evidence="1" id="KW-0732">Signal</keyword>
<reference evidence="5" key="1">
    <citation type="submission" date="2016-10" db="EMBL/GenBank/DDBJ databases">
        <authorList>
            <person name="Varghese N."/>
            <person name="Submissions S."/>
        </authorList>
    </citation>
    <scope>NUCLEOTIDE SEQUENCE [LARGE SCALE GENOMIC DNA]</scope>
    <source>
        <strain evidence="5">UNC178MFTsu3.1</strain>
    </source>
</reference>
<dbReference type="PANTHER" id="PTHR30273">
    <property type="entry name" value="PERIPLASMIC SIGNAL SENSOR AND SIGMA FACTOR ACTIVATOR FECR-RELATED"/>
    <property type="match status" value="1"/>
</dbReference>
<dbReference type="RefSeq" id="WP_026634259.1">
    <property type="nucleotide sequence ID" value="NZ_FONH01000001.1"/>
</dbReference>
<dbReference type="PANTHER" id="PTHR30273:SF2">
    <property type="entry name" value="PROTEIN FECR"/>
    <property type="match status" value="1"/>
</dbReference>
<dbReference type="AlphaFoldDB" id="A0A1I1XER3"/>